<dbReference type="AlphaFoldDB" id="A0AAV4WYR2"/>
<name>A0AAV4WYR2_9ARAC</name>
<evidence type="ECO:0000313" key="2">
    <source>
        <dbReference type="Proteomes" id="UP001054837"/>
    </source>
</evidence>
<reference evidence="1 2" key="1">
    <citation type="submission" date="2021-06" db="EMBL/GenBank/DDBJ databases">
        <title>Caerostris darwini draft genome.</title>
        <authorList>
            <person name="Kono N."/>
            <person name="Arakawa K."/>
        </authorList>
    </citation>
    <scope>NUCLEOTIDE SEQUENCE [LARGE SCALE GENOMIC DNA]</scope>
</reference>
<gene>
    <name evidence="1" type="ORF">CDAR_289691</name>
</gene>
<keyword evidence="2" id="KW-1185">Reference proteome</keyword>
<dbReference type="Proteomes" id="UP001054837">
    <property type="component" value="Unassembled WGS sequence"/>
</dbReference>
<comment type="caution">
    <text evidence="1">The sequence shown here is derived from an EMBL/GenBank/DDBJ whole genome shotgun (WGS) entry which is preliminary data.</text>
</comment>
<sequence>MARNNIPLALLDSSLIQFDYLRRKWNAWEVSLHPLIVACHQHLGLETILKSKRALLPPPHPTPKSSIPNNGRMVSILFLNNDLSMGLKKEY</sequence>
<evidence type="ECO:0000313" key="1">
    <source>
        <dbReference type="EMBL" id="GIY86909.1"/>
    </source>
</evidence>
<proteinExistence type="predicted"/>
<accession>A0AAV4WYR2</accession>
<organism evidence="1 2">
    <name type="scientific">Caerostris darwini</name>
    <dbReference type="NCBI Taxonomy" id="1538125"/>
    <lineage>
        <taxon>Eukaryota</taxon>
        <taxon>Metazoa</taxon>
        <taxon>Ecdysozoa</taxon>
        <taxon>Arthropoda</taxon>
        <taxon>Chelicerata</taxon>
        <taxon>Arachnida</taxon>
        <taxon>Araneae</taxon>
        <taxon>Araneomorphae</taxon>
        <taxon>Entelegynae</taxon>
        <taxon>Araneoidea</taxon>
        <taxon>Araneidae</taxon>
        <taxon>Caerostris</taxon>
    </lineage>
</organism>
<protein>
    <submittedName>
        <fullName evidence="1">Uncharacterized protein</fullName>
    </submittedName>
</protein>
<dbReference type="EMBL" id="BPLQ01015260">
    <property type="protein sequence ID" value="GIY86909.1"/>
    <property type="molecule type" value="Genomic_DNA"/>
</dbReference>